<name>A0A1A8NTB9_9TELE</name>
<reference evidence="2" key="1">
    <citation type="submission" date="2016-05" db="EMBL/GenBank/DDBJ databases">
        <authorList>
            <person name="Lavstsen T."/>
            <person name="Jespersen J.S."/>
        </authorList>
    </citation>
    <scope>NUCLEOTIDE SEQUENCE</scope>
    <source>
        <tissue evidence="2">Brain</tissue>
    </source>
</reference>
<dbReference type="AlphaFoldDB" id="A0A1A8NTB9"/>
<feature type="region of interest" description="Disordered" evidence="1">
    <location>
        <begin position="97"/>
        <end position="122"/>
    </location>
</feature>
<proteinExistence type="predicted"/>
<accession>A0A1A8NTB9</accession>
<protein>
    <submittedName>
        <fullName evidence="2">Uncharacterized protein</fullName>
    </submittedName>
</protein>
<sequence length="122" mass="13181">MKRAETKTTPAAPDKPRQQKVFLMLAKNWITTAGPEETGKVFPGLMSLDPSCFVSTLQAAAGVMEVIVDVVVPPEPGLNTTAYRSIVADHVYHMDPPSDAASSKTTMSQSSDHLQLVSRAWP</sequence>
<evidence type="ECO:0000313" key="2">
    <source>
        <dbReference type="EMBL" id="SBR72278.1"/>
    </source>
</evidence>
<gene>
    <name evidence="2" type="primary">Nfu_g_1_021663</name>
</gene>
<reference evidence="2" key="2">
    <citation type="submission" date="2016-06" db="EMBL/GenBank/DDBJ databases">
        <title>The genome of a short-lived fish provides insights into sex chromosome evolution and the genetic control of aging.</title>
        <authorList>
            <person name="Reichwald K."/>
            <person name="Felder M."/>
            <person name="Petzold A."/>
            <person name="Koch P."/>
            <person name="Groth M."/>
            <person name="Platzer M."/>
        </authorList>
    </citation>
    <scope>NUCLEOTIDE SEQUENCE</scope>
    <source>
        <tissue evidence="2">Brain</tissue>
    </source>
</reference>
<organism evidence="2">
    <name type="scientific">Nothobranchius pienaari</name>
    <dbReference type="NCBI Taxonomy" id="704102"/>
    <lineage>
        <taxon>Eukaryota</taxon>
        <taxon>Metazoa</taxon>
        <taxon>Chordata</taxon>
        <taxon>Craniata</taxon>
        <taxon>Vertebrata</taxon>
        <taxon>Euteleostomi</taxon>
        <taxon>Actinopterygii</taxon>
        <taxon>Neopterygii</taxon>
        <taxon>Teleostei</taxon>
        <taxon>Neoteleostei</taxon>
        <taxon>Acanthomorphata</taxon>
        <taxon>Ovalentaria</taxon>
        <taxon>Atherinomorphae</taxon>
        <taxon>Cyprinodontiformes</taxon>
        <taxon>Nothobranchiidae</taxon>
        <taxon>Nothobranchius</taxon>
    </lineage>
</organism>
<feature type="compositionally biased region" description="Polar residues" evidence="1">
    <location>
        <begin position="100"/>
        <end position="113"/>
    </location>
</feature>
<evidence type="ECO:0000256" key="1">
    <source>
        <dbReference type="SAM" id="MobiDB-lite"/>
    </source>
</evidence>
<dbReference type="EMBL" id="HAEG01004693">
    <property type="protein sequence ID" value="SBR72278.1"/>
    <property type="molecule type" value="Transcribed_RNA"/>
</dbReference>